<gene>
    <name evidence="1" type="ORF">DRV85_07795</name>
</gene>
<comment type="caution">
    <text evidence="1">The sequence shown here is derived from an EMBL/GenBank/DDBJ whole genome shotgun (WGS) entry which is preliminary data.</text>
</comment>
<sequence>MPDPFQVVSAAGEEMIGQIIEALEDRDDDPAMAEIVERYFAELDWSDGGMLRELSPPVSCGRIVKPAARNGKGVLRHPL</sequence>
<dbReference type="RefSeq" id="WP_113288882.1">
    <property type="nucleotide sequence ID" value="NZ_QNTQ01000006.1"/>
</dbReference>
<evidence type="ECO:0000313" key="1">
    <source>
        <dbReference type="EMBL" id="RBI85625.1"/>
    </source>
</evidence>
<dbReference type="EMBL" id="QNTQ01000006">
    <property type="protein sequence ID" value="RBI85625.1"/>
    <property type="molecule type" value="Genomic_DNA"/>
</dbReference>
<evidence type="ECO:0000313" key="2">
    <source>
        <dbReference type="Proteomes" id="UP000253370"/>
    </source>
</evidence>
<name>A0A365U9E4_9RHOB</name>
<accession>A0A365U9E4</accession>
<dbReference type="Proteomes" id="UP000253370">
    <property type="component" value="Unassembled WGS sequence"/>
</dbReference>
<dbReference type="OrthoDB" id="65624at2"/>
<keyword evidence="2" id="KW-1185">Reference proteome</keyword>
<organism evidence="1 2">
    <name type="scientific">Rhodosalinus halophilus</name>
    <dbReference type="NCBI Taxonomy" id="2259333"/>
    <lineage>
        <taxon>Bacteria</taxon>
        <taxon>Pseudomonadati</taxon>
        <taxon>Pseudomonadota</taxon>
        <taxon>Alphaproteobacteria</taxon>
        <taxon>Rhodobacterales</taxon>
        <taxon>Paracoccaceae</taxon>
        <taxon>Rhodosalinus</taxon>
    </lineage>
</organism>
<reference evidence="1 2" key="1">
    <citation type="submission" date="2018-07" db="EMBL/GenBank/DDBJ databases">
        <title>Rhodosalinus sp. strain E84T genomic sequence and assembly.</title>
        <authorList>
            <person name="Liu Z.-W."/>
            <person name="Lu D.-C."/>
        </authorList>
    </citation>
    <scope>NUCLEOTIDE SEQUENCE [LARGE SCALE GENOMIC DNA]</scope>
    <source>
        <strain evidence="1 2">E84</strain>
    </source>
</reference>
<protein>
    <submittedName>
        <fullName evidence="1">Uncharacterized protein</fullName>
    </submittedName>
</protein>
<proteinExistence type="predicted"/>
<dbReference type="AlphaFoldDB" id="A0A365U9E4"/>